<dbReference type="InterPro" id="IPR004089">
    <property type="entry name" value="MCPsignal_dom"/>
</dbReference>
<dbReference type="PANTHER" id="PTHR32089:SF112">
    <property type="entry name" value="LYSOZYME-LIKE PROTEIN-RELATED"/>
    <property type="match status" value="1"/>
</dbReference>
<sequence length="600" mass="64949">MKERKQKDSALKQNPVKAPKPAKAQKVPKAPKVPKEKKEKKSGLHSMRFNVVQLVLLSIIISVASLLIMIIPVADNAISTLAESYMRDVCDTCGLNVDAALNRSGNIILNQAYLETLIGDVRINDLDSSYAYVVGSDGTMIYHPDESKVGQPVENPAIKQVVADLEAGKEQQDGMAIYEFRGAEKYAAYYVTSNKAAILVITADRGDIFSAKDAIYARAGGAAIIIFIVLGIISFLIASKMTRPIVEITNVIKRFSSLNFAESPTTIRISKRKDETGQMARAIGDLREKLVTIVSQIKSQSELLYNASTELDTNASHTTSTVGNVETAVNEIATGATNQASETQKATDDIVNMGNMIEHTNSQVENLTSTANLMRESSEEAAATLKELDNINQQAIASIDVIYEQTNITNISALKIKEATTLISSIAEETNLLSLNASIEAARAGEAGRGFAVVASQIQKLADQSNESANQIDQIIHALIEDSEKAVKTMDEVKTIMNLQSENVHKTGQVFEQVRDGISSSISGVGEIATRTTQLDKARGDVVDVVQNLTAIAQQNAASTEETSASVMEVSNVMQEIMENANRLKEIASILEENMNSFTL</sequence>
<name>A0AAW4WL69_9FIRM</name>
<dbReference type="Gene3D" id="3.30.450.20">
    <property type="entry name" value="PAS domain"/>
    <property type="match status" value="1"/>
</dbReference>
<dbReference type="PROSITE" id="PS50885">
    <property type="entry name" value="HAMP"/>
    <property type="match status" value="1"/>
</dbReference>
<dbReference type="Gene3D" id="6.10.340.10">
    <property type="match status" value="1"/>
</dbReference>
<evidence type="ECO:0000313" key="12">
    <source>
        <dbReference type="Proteomes" id="UP001198893"/>
    </source>
</evidence>
<protein>
    <submittedName>
        <fullName evidence="11">Methyl-accepting chemotaxis protein</fullName>
    </submittedName>
</protein>
<evidence type="ECO:0000256" key="4">
    <source>
        <dbReference type="ARBA" id="ARBA00029447"/>
    </source>
</evidence>
<dbReference type="PRINTS" id="PR00260">
    <property type="entry name" value="CHEMTRNSDUCR"/>
</dbReference>
<comment type="caution">
    <text evidence="11">The sequence shown here is derived from an EMBL/GenBank/DDBJ whole genome shotgun (WGS) entry which is preliminary data.</text>
</comment>
<comment type="similarity">
    <text evidence="4">Belongs to the methyl-accepting chemotaxis (MCP) protein family.</text>
</comment>
<dbReference type="Proteomes" id="UP001198893">
    <property type="component" value="Unassembled WGS sequence"/>
</dbReference>
<dbReference type="SMART" id="SM00283">
    <property type="entry name" value="MA"/>
    <property type="match status" value="1"/>
</dbReference>
<comment type="subcellular location">
    <subcellularLocation>
        <location evidence="1">Cell inner membrane</location>
        <topology evidence="1">Multi-pass membrane protein</topology>
    </subcellularLocation>
</comment>
<dbReference type="SMART" id="SM00304">
    <property type="entry name" value="HAMP"/>
    <property type="match status" value="1"/>
</dbReference>
<dbReference type="AlphaFoldDB" id="A0AAW4WL69"/>
<evidence type="ECO:0000256" key="5">
    <source>
        <dbReference type="PROSITE-ProRule" id="PRU00284"/>
    </source>
</evidence>
<keyword evidence="7" id="KW-0812">Transmembrane</keyword>
<dbReference type="PROSITE" id="PS50192">
    <property type="entry name" value="T_SNARE"/>
    <property type="match status" value="1"/>
</dbReference>
<keyword evidence="2" id="KW-1003">Cell membrane</keyword>
<dbReference type="RefSeq" id="WP_227709706.1">
    <property type="nucleotide sequence ID" value="NZ_JAJEQW010000002.1"/>
</dbReference>
<dbReference type="PANTHER" id="PTHR32089">
    <property type="entry name" value="METHYL-ACCEPTING CHEMOTAXIS PROTEIN MCPB"/>
    <property type="match status" value="1"/>
</dbReference>
<dbReference type="CDD" id="cd06225">
    <property type="entry name" value="HAMP"/>
    <property type="match status" value="1"/>
</dbReference>
<accession>A0AAW4WL69</accession>
<feature type="transmembrane region" description="Helical" evidence="7">
    <location>
        <begin position="215"/>
        <end position="238"/>
    </location>
</feature>
<feature type="compositionally biased region" description="Basic and acidic residues" evidence="6">
    <location>
        <begin position="1"/>
        <end position="10"/>
    </location>
</feature>
<dbReference type="GO" id="GO:0007165">
    <property type="term" value="P:signal transduction"/>
    <property type="evidence" value="ECO:0007669"/>
    <property type="project" value="UniProtKB-KW"/>
</dbReference>
<dbReference type="Pfam" id="PF00015">
    <property type="entry name" value="MCPsignal"/>
    <property type="match status" value="1"/>
</dbReference>
<evidence type="ECO:0000313" key="11">
    <source>
        <dbReference type="EMBL" id="MCC2241419.1"/>
    </source>
</evidence>
<dbReference type="InterPro" id="IPR004090">
    <property type="entry name" value="Chemotax_Me-accpt_rcpt"/>
</dbReference>
<reference evidence="11" key="1">
    <citation type="submission" date="2021-10" db="EMBL/GenBank/DDBJ databases">
        <title>Anaerobic single-cell dispensing facilitates the cultivation of human gut bacteria.</title>
        <authorList>
            <person name="Afrizal A."/>
        </authorList>
    </citation>
    <scope>NUCLEOTIDE SEQUENCE</scope>
    <source>
        <strain evidence="11">CLA-AA-H204</strain>
    </source>
</reference>
<dbReference type="Pfam" id="PF00672">
    <property type="entry name" value="HAMP"/>
    <property type="match status" value="1"/>
</dbReference>
<evidence type="ECO:0000256" key="3">
    <source>
        <dbReference type="ARBA" id="ARBA00023224"/>
    </source>
</evidence>
<gene>
    <name evidence="11" type="ORF">LKD47_03745</name>
</gene>
<dbReference type="PROSITE" id="PS50111">
    <property type="entry name" value="CHEMOTAXIS_TRANSDUC_2"/>
    <property type="match status" value="1"/>
</dbReference>
<feature type="compositionally biased region" description="Low complexity" evidence="6">
    <location>
        <begin position="12"/>
        <end position="30"/>
    </location>
</feature>
<dbReference type="GO" id="GO:0004888">
    <property type="term" value="F:transmembrane signaling receptor activity"/>
    <property type="evidence" value="ECO:0007669"/>
    <property type="project" value="InterPro"/>
</dbReference>
<feature type="transmembrane region" description="Helical" evidence="7">
    <location>
        <begin position="51"/>
        <end position="74"/>
    </location>
</feature>
<evidence type="ECO:0000256" key="2">
    <source>
        <dbReference type="ARBA" id="ARBA00022519"/>
    </source>
</evidence>
<evidence type="ECO:0000259" key="8">
    <source>
        <dbReference type="PROSITE" id="PS50111"/>
    </source>
</evidence>
<dbReference type="SUPFAM" id="SSF58104">
    <property type="entry name" value="Methyl-accepting chemotaxis protein (MCP) signaling domain"/>
    <property type="match status" value="1"/>
</dbReference>
<keyword evidence="7" id="KW-0472">Membrane</keyword>
<evidence type="ECO:0000259" key="10">
    <source>
        <dbReference type="PROSITE" id="PS50885"/>
    </source>
</evidence>
<dbReference type="Gene3D" id="1.10.287.950">
    <property type="entry name" value="Methyl-accepting chemotaxis protein"/>
    <property type="match status" value="1"/>
</dbReference>
<organism evidence="11 12">
    <name type="scientific">Roseburia amylophila</name>
    <dbReference type="NCBI Taxonomy" id="2981794"/>
    <lineage>
        <taxon>Bacteria</taxon>
        <taxon>Bacillati</taxon>
        <taxon>Bacillota</taxon>
        <taxon>Clostridia</taxon>
        <taxon>Lachnospirales</taxon>
        <taxon>Lachnospiraceae</taxon>
        <taxon>Roseburia</taxon>
    </lineage>
</organism>
<evidence type="ECO:0000256" key="6">
    <source>
        <dbReference type="SAM" id="MobiDB-lite"/>
    </source>
</evidence>
<feature type="domain" description="T-SNARE coiled-coil homology" evidence="9">
    <location>
        <begin position="266"/>
        <end position="328"/>
    </location>
</feature>
<evidence type="ECO:0000256" key="7">
    <source>
        <dbReference type="SAM" id="Phobius"/>
    </source>
</evidence>
<dbReference type="SUPFAM" id="SSF103190">
    <property type="entry name" value="Sensory domain-like"/>
    <property type="match status" value="1"/>
</dbReference>
<keyword evidence="7" id="KW-1133">Transmembrane helix</keyword>
<evidence type="ECO:0000259" key="9">
    <source>
        <dbReference type="PROSITE" id="PS50192"/>
    </source>
</evidence>
<proteinExistence type="inferred from homology"/>
<feature type="region of interest" description="Disordered" evidence="6">
    <location>
        <begin position="1"/>
        <end position="41"/>
    </location>
</feature>
<feature type="domain" description="Methyl-accepting transducer" evidence="8">
    <location>
        <begin position="314"/>
        <end position="571"/>
    </location>
</feature>
<dbReference type="InterPro" id="IPR003660">
    <property type="entry name" value="HAMP_dom"/>
</dbReference>
<dbReference type="EMBL" id="JAJEQW010000002">
    <property type="protein sequence ID" value="MCC2241419.1"/>
    <property type="molecule type" value="Genomic_DNA"/>
</dbReference>
<dbReference type="InterPro" id="IPR000727">
    <property type="entry name" value="T_SNARE_dom"/>
</dbReference>
<dbReference type="GO" id="GO:0005886">
    <property type="term" value="C:plasma membrane"/>
    <property type="evidence" value="ECO:0007669"/>
    <property type="project" value="UniProtKB-SubCell"/>
</dbReference>
<evidence type="ECO:0000256" key="1">
    <source>
        <dbReference type="ARBA" id="ARBA00004429"/>
    </source>
</evidence>
<dbReference type="InterPro" id="IPR029151">
    <property type="entry name" value="Sensor-like_sf"/>
</dbReference>
<feature type="domain" description="HAMP" evidence="10">
    <location>
        <begin position="239"/>
        <end position="295"/>
    </location>
</feature>
<keyword evidence="2" id="KW-0997">Cell inner membrane</keyword>
<keyword evidence="3 5" id="KW-0807">Transducer</keyword>
<dbReference type="CDD" id="cd12912">
    <property type="entry name" value="PDC2_MCP_like"/>
    <property type="match status" value="1"/>
</dbReference>
<dbReference type="GO" id="GO:0006935">
    <property type="term" value="P:chemotaxis"/>
    <property type="evidence" value="ECO:0007669"/>
    <property type="project" value="InterPro"/>
</dbReference>